<dbReference type="SMART" id="SM00470">
    <property type="entry name" value="ParB"/>
    <property type="match status" value="1"/>
</dbReference>
<organism evidence="8 9">
    <name type="scientific">Edaphosphingomonas haloaromaticamans</name>
    <dbReference type="NCBI Taxonomy" id="653954"/>
    <lineage>
        <taxon>Bacteria</taxon>
        <taxon>Pseudomonadati</taxon>
        <taxon>Pseudomonadota</taxon>
        <taxon>Alphaproteobacteria</taxon>
        <taxon>Sphingomonadales</taxon>
        <taxon>Rhizorhabdaceae</taxon>
        <taxon>Edaphosphingomonas</taxon>
    </lineage>
</organism>
<protein>
    <recommendedName>
        <fullName evidence="2">site-specific DNA-methyltransferase (adenine-specific)</fullName>
        <ecNumber evidence="2">2.1.1.72</ecNumber>
    </recommendedName>
</protein>
<keyword evidence="5" id="KW-0949">S-adenosyl-L-methionine</keyword>
<dbReference type="EMBL" id="MIPT01000001">
    <property type="protein sequence ID" value="OHT18591.1"/>
    <property type="molecule type" value="Genomic_DNA"/>
</dbReference>
<dbReference type="InterPro" id="IPR002941">
    <property type="entry name" value="DNA_methylase_N4/N6"/>
</dbReference>
<evidence type="ECO:0000313" key="8">
    <source>
        <dbReference type="EMBL" id="OHT18591.1"/>
    </source>
</evidence>
<gene>
    <name evidence="8" type="ORF">BHE75_00565</name>
</gene>
<dbReference type="Pfam" id="PF01555">
    <property type="entry name" value="N6_N4_Mtase"/>
    <property type="match status" value="1"/>
</dbReference>
<dbReference type="InterPro" id="IPR036086">
    <property type="entry name" value="ParB/Sulfiredoxin_sf"/>
</dbReference>
<dbReference type="Proteomes" id="UP000179467">
    <property type="component" value="Unassembled WGS sequence"/>
</dbReference>
<dbReference type="AlphaFoldDB" id="A0A1S1HAX8"/>
<evidence type="ECO:0000259" key="7">
    <source>
        <dbReference type="SMART" id="SM00470"/>
    </source>
</evidence>
<dbReference type="SUPFAM" id="SSF110849">
    <property type="entry name" value="ParB/Sulfiredoxin"/>
    <property type="match status" value="1"/>
</dbReference>
<dbReference type="Gene3D" id="3.40.50.150">
    <property type="entry name" value="Vaccinia Virus protein VP39"/>
    <property type="match status" value="1"/>
</dbReference>
<dbReference type="InterPro" id="IPR029063">
    <property type="entry name" value="SAM-dependent_MTases_sf"/>
</dbReference>
<evidence type="ECO:0000256" key="2">
    <source>
        <dbReference type="ARBA" id="ARBA00011900"/>
    </source>
</evidence>
<dbReference type="GO" id="GO:0008170">
    <property type="term" value="F:N-methyltransferase activity"/>
    <property type="evidence" value="ECO:0007669"/>
    <property type="project" value="InterPro"/>
</dbReference>
<evidence type="ECO:0000256" key="1">
    <source>
        <dbReference type="ARBA" id="ARBA00006594"/>
    </source>
</evidence>
<dbReference type="SUPFAM" id="SSF53335">
    <property type="entry name" value="S-adenosyl-L-methionine-dependent methyltransferases"/>
    <property type="match status" value="1"/>
</dbReference>
<comment type="caution">
    <text evidence="8">The sequence shown here is derived from an EMBL/GenBank/DDBJ whole genome shotgun (WGS) entry which is preliminary data.</text>
</comment>
<sequence>MTHPSIRQIELVETDQIIPFHANARTHSKKQINKIARSMQQRGVTNPLLIDEDNVLLAGHGRLAAAVHLGLRKLPCIRMSGMSEEDKRGYRLADNQLALEAGWDFELLAGELQFLVDADFDVGLTGFDDAEVDIILTEQQARSVDPASPDDEISPVAPGVEAVTRDGDLWILGSHRLLCGNARSGAALDRLMEEERADMAFTDAPYNVPINGHVGGNGRTRHREFAEASGEMTPDAYREFLRATLGNLARSCRDGAIVYSCIDWRHLPDILAVGAELFTELKNLCVWNKTNAGMGSFYRSQHELVTVWKAGQAGHINNFGLGERGRHRSNVWTYAGVNTFRPGRIEELELHPTVKPVAMVADAIRDVSHRGQIVLDVFGGSGTTLIAAEKTGRYARLLEIDPLYCDAIVGRWEKQSGKPAVLAGQDLTFEEVAQSRRIERKEAEQ</sequence>
<evidence type="ECO:0000256" key="3">
    <source>
        <dbReference type="ARBA" id="ARBA00022603"/>
    </source>
</evidence>
<evidence type="ECO:0000256" key="4">
    <source>
        <dbReference type="ARBA" id="ARBA00022679"/>
    </source>
</evidence>
<dbReference type="RefSeq" id="WP_254684344.1">
    <property type="nucleotide sequence ID" value="NZ_MIPT01000001.1"/>
</dbReference>
<proteinExistence type="inferred from homology"/>
<keyword evidence="4 8" id="KW-0808">Transferase</keyword>
<dbReference type="GO" id="GO:0003677">
    <property type="term" value="F:DNA binding"/>
    <property type="evidence" value="ECO:0007669"/>
    <property type="project" value="InterPro"/>
</dbReference>
<dbReference type="Gene3D" id="3.90.1530.10">
    <property type="entry name" value="Conserved hypothetical protein from pyrococcus furiosus pfu- 392566-001, ParB domain"/>
    <property type="match status" value="1"/>
</dbReference>
<evidence type="ECO:0000256" key="6">
    <source>
        <dbReference type="ARBA" id="ARBA00047942"/>
    </source>
</evidence>
<dbReference type="InterPro" id="IPR015840">
    <property type="entry name" value="DNA_MeTrfase_ParB"/>
</dbReference>
<name>A0A1S1HAX8_9SPHN</name>
<dbReference type="PRINTS" id="PR00506">
    <property type="entry name" value="D21N6MTFRASE"/>
</dbReference>
<keyword evidence="3 8" id="KW-0489">Methyltransferase</keyword>
<dbReference type="Pfam" id="PF02195">
    <property type="entry name" value="ParB_N"/>
    <property type="match status" value="1"/>
</dbReference>
<dbReference type="PIRSF" id="PIRSF036758">
    <property type="entry name" value="Aden_M_ParB"/>
    <property type="match status" value="1"/>
</dbReference>
<comment type="catalytic activity">
    <reaction evidence="6">
        <text>a 2'-deoxyadenosine in DNA + S-adenosyl-L-methionine = an N(6)-methyl-2'-deoxyadenosine in DNA + S-adenosyl-L-homocysteine + H(+)</text>
        <dbReference type="Rhea" id="RHEA:15197"/>
        <dbReference type="Rhea" id="RHEA-COMP:12418"/>
        <dbReference type="Rhea" id="RHEA-COMP:12419"/>
        <dbReference type="ChEBI" id="CHEBI:15378"/>
        <dbReference type="ChEBI" id="CHEBI:57856"/>
        <dbReference type="ChEBI" id="CHEBI:59789"/>
        <dbReference type="ChEBI" id="CHEBI:90615"/>
        <dbReference type="ChEBI" id="CHEBI:90616"/>
        <dbReference type="EC" id="2.1.1.72"/>
    </reaction>
</comment>
<dbReference type="InterPro" id="IPR002295">
    <property type="entry name" value="N4/N6-MTase_EcoPI_Mod-like"/>
</dbReference>
<comment type="similarity">
    <text evidence="1">Belongs to the N(4)/N(6)-methyltransferase family.</text>
</comment>
<dbReference type="CDD" id="cd16403">
    <property type="entry name" value="ParB_N_like_MT"/>
    <property type="match status" value="1"/>
</dbReference>
<reference evidence="8 9" key="1">
    <citation type="submission" date="2016-09" db="EMBL/GenBank/DDBJ databases">
        <title>Metabolic pathway, cell adaptation mechanisms and a novel monoxygenase revealed through proteogenomic-transcription analysis of a Sphingomonas haloaromaticamans strain degrading the fungicide ortho-phenylphenol.</title>
        <authorList>
            <person name="Perruchon C."/>
            <person name="Papadopoulou E.S."/>
            <person name="Rousidou C."/>
            <person name="Vasileiadis S."/>
            <person name="Tanou G."/>
            <person name="Amoutzias G."/>
            <person name="Molassiotis A."/>
            <person name="Karpouzas D.G."/>
        </authorList>
    </citation>
    <scope>NUCLEOTIDE SEQUENCE [LARGE SCALE GENOMIC DNA]</scope>
    <source>
        <strain evidence="8 9">P3</strain>
    </source>
</reference>
<evidence type="ECO:0000313" key="9">
    <source>
        <dbReference type="Proteomes" id="UP000179467"/>
    </source>
</evidence>
<dbReference type="InterPro" id="IPR003115">
    <property type="entry name" value="ParB_N"/>
</dbReference>
<dbReference type="GO" id="GO:0032259">
    <property type="term" value="P:methylation"/>
    <property type="evidence" value="ECO:0007669"/>
    <property type="project" value="UniProtKB-KW"/>
</dbReference>
<dbReference type="EC" id="2.1.1.72" evidence="2"/>
<accession>A0A1S1HAX8</accession>
<feature type="domain" description="ParB-like N-terminal" evidence="7">
    <location>
        <begin position="10"/>
        <end position="95"/>
    </location>
</feature>
<dbReference type="GO" id="GO:0009007">
    <property type="term" value="F:site-specific DNA-methyltransferase (adenine-specific) activity"/>
    <property type="evidence" value="ECO:0007669"/>
    <property type="project" value="UniProtKB-EC"/>
</dbReference>
<evidence type="ECO:0000256" key="5">
    <source>
        <dbReference type="ARBA" id="ARBA00022691"/>
    </source>
</evidence>
<keyword evidence="9" id="KW-1185">Reference proteome</keyword>